<protein>
    <submittedName>
        <fullName evidence="2">Uncharacterized protein</fullName>
    </submittedName>
</protein>
<organism evidence="2 3">
    <name type="scientific">Carpediemonas membranifera</name>
    <dbReference type="NCBI Taxonomy" id="201153"/>
    <lineage>
        <taxon>Eukaryota</taxon>
        <taxon>Metamonada</taxon>
        <taxon>Carpediemonas-like organisms</taxon>
        <taxon>Carpediemonas</taxon>
    </lineage>
</organism>
<sequence length="202" mass="22350">MADDEQDAASKLLQLEELVKTQAETIASLVESVEDVRTNAEDTRKPSKIPAVTKEFSHLRAIHAEIKTVLADPATTSIETIATKVNIIIERRLEFLRVLDDAGEDAARYFQVTAATENNPREFIKLAAKAKKAPPPRASAIASRSVSLSRATCTSSAPHSATSQLRTPRATAMRPRGSNKRPRRGYAHLEDNKRHYLRLRAL</sequence>
<dbReference type="Proteomes" id="UP000717585">
    <property type="component" value="Unassembled WGS sequence"/>
</dbReference>
<gene>
    <name evidence="2" type="ORF">J8273_8981</name>
</gene>
<accession>A0A8J6E6L3</accession>
<evidence type="ECO:0000313" key="3">
    <source>
        <dbReference type="Proteomes" id="UP000717585"/>
    </source>
</evidence>
<dbReference type="EMBL" id="JAHDYR010000069">
    <property type="protein sequence ID" value="KAG9389680.1"/>
    <property type="molecule type" value="Genomic_DNA"/>
</dbReference>
<name>A0A8J6E6L3_9EUKA</name>
<feature type="compositionally biased region" description="Polar residues" evidence="1">
    <location>
        <begin position="152"/>
        <end position="166"/>
    </location>
</feature>
<feature type="compositionally biased region" description="Basic residues" evidence="1">
    <location>
        <begin position="177"/>
        <end position="186"/>
    </location>
</feature>
<reference evidence="2" key="1">
    <citation type="submission" date="2021-05" db="EMBL/GenBank/DDBJ databases">
        <title>A free-living protist that lacks canonical eukaryotic 1 DNA replication and segregation systems.</title>
        <authorList>
            <person name="Salas-Leiva D.E."/>
            <person name="Tromer E.C."/>
            <person name="Curtis B.A."/>
            <person name="Jerlstrom-Hultqvist J."/>
            <person name="Kolisko M."/>
            <person name="Yi Z."/>
            <person name="Salas-Leiva J.S."/>
            <person name="Gallot-Lavallee L."/>
            <person name="Kops G.J.P.L."/>
            <person name="Archibald J.M."/>
            <person name="Simpson A.G.B."/>
            <person name="Roger A.J."/>
        </authorList>
    </citation>
    <scope>NUCLEOTIDE SEQUENCE</scope>
    <source>
        <strain evidence="2">BICM</strain>
    </source>
</reference>
<comment type="caution">
    <text evidence="2">The sequence shown here is derived from an EMBL/GenBank/DDBJ whole genome shotgun (WGS) entry which is preliminary data.</text>
</comment>
<evidence type="ECO:0000256" key="1">
    <source>
        <dbReference type="SAM" id="MobiDB-lite"/>
    </source>
</evidence>
<keyword evidence="3" id="KW-1185">Reference proteome</keyword>
<proteinExistence type="predicted"/>
<feature type="region of interest" description="Disordered" evidence="1">
    <location>
        <begin position="151"/>
        <end position="192"/>
    </location>
</feature>
<dbReference type="AlphaFoldDB" id="A0A8J6E6L3"/>
<evidence type="ECO:0000313" key="2">
    <source>
        <dbReference type="EMBL" id="KAG9389680.1"/>
    </source>
</evidence>